<evidence type="ECO:0000256" key="4">
    <source>
        <dbReference type="ARBA" id="ARBA00023136"/>
    </source>
</evidence>
<dbReference type="GO" id="GO:0005886">
    <property type="term" value="C:plasma membrane"/>
    <property type="evidence" value="ECO:0007669"/>
    <property type="project" value="UniProtKB-SubCell"/>
</dbReference>
<dbReference type="Proteomes" id="UP000199062">
    <property type="component" value="Unassembled WGS sequence"/>
</dbReference>
<reference evidence="6 7" key="1">
    <citation type="submission" date="2016-10" db="EMBL/GenBank/DDBJ databases">
        <authorList>
            <person name="de Groot N.N."/>
        </authorList>
    </citation>
    <scope>NUCLEOTIDE SEQUENCE [LARGE SCALE GENOMIC DNA]</scope>
    <source>
        <strain evidence="6 7">CGMCC 1.10457</strain>
    </source>
</reference>
<dbReference type="CDD" id="cd13956">
    <property type="entry name" value="PT_UbiA"/>
    <property type="match status" value="1"/>
</dbReference>
<gene>
    <name evidence="6" type="ORF">SAMN05216559_2693</name>
</gene>
<evidence type="ECO:0000256" key="5">
    <source>
        <dbReference type="SAM" id="Phobius"/>
    </source>
</evidence>
<keyword evidence="2 5" id="KW-0812">Transmembrane</keyword>
<feature type="transmembrane region" description="Helical" evidence="5">
    <location>
        <begin position="43"/>
        <end position="62"/>
    </location>
</feature>
<evidence type="ECO:0000256" key="2">
    <source>
        <dbReference type="ARBA" id="ARBA00022692"/>
    </source>
</evidence>
<dbReference type="EMBL" id="FOZK01000002">
    <property type="protein sequence ID" value="SFS02811.1"/>
    <property type="molecule type" value="Genomic_DNA"/>
</dbReference>
<accession>A0A1I6LH78</accession>
<evidence type="ECO:0000313" key="7">
    <source>
        <dbReference type="Proteomes" id="UP000199062"/>
    </source>
</evidence>
<dbReference type="RefSeq" id="WP_089817012.1">
    <property type="nucleotide sequence ID" value="NZ_FOZK01000002.1"/>
</dbReference>
<sequence>MAIARHGSGVAAAVRALASQVHPVFMLPPLSASLFGGLLADQFSLPLAGVHLAAVFFGLYTAHVKDGYVDFYGRGEDDDHPLSERGCRLALAGTSVGFFACTLGLFALVDVWAALITLPGWLIGYHHAPRLDMHPVTASIGYPTGIAFALLGGFYVQTAGLAPVVVALAVVFLVVLSGIKVIDDSTDVEYDRSIDKRTVAVVLGRTRARRLAYGLMFLGMVAVLAMAVTMSSIPPSAALAALAFGIVAVLSRNADAELATMLLIRGSYVFLALLLAAVWFRPLA</sequence>
<name>A0A1I6LH78_9EURY</name>
<proteinExistence type="predicted"/>
<feature type="transmembrane region" description="Helical" evidence="5">
    <location>
        <begin position="96"/>
        <end position="124"/>
    </location>
</feature>
<evidence type="ECO:0000256" key="1">
    <source>
        <dbReference type="ARBA" id="ARBA00004651"/>
    </source>
</evidence>
<feature type="transmembrane region" description="Helical" evidence="5">
    <location>
        <begin position="262"/>
        <end position="280"/>
    </location>
</feature>
<dbReference type="STRING" id="767519.SAMN05216559_2693"/>
<dbReference type="InterPro" id="IPR000537">
    <property type="entry name" value="UbiA_prenyltransferase"/>
</dbReference>
<feature type="transmembrane region" description="Helical" evidence="5">
    <location>
        <begin position="211"/>
        <end position="227"/>
    </location>
</feature>
<keyword evidence="4 5" id="KW-0472">Membrane</keyword>
<evidence type="ECO:0000313" key="6">
    <source>
        <dbReference type="EMBL" id="SFS02811.1"/>
    </source>
</evidence>
<dbReference type="GO" id="GO:0016765">
    <property type="term" value="F:transferase activity, transferring alkyl or aryl (other than methyl) groups"/>
    <property type="evidence" value="ECO:0007669"/>
    <property type="project" value="InterPro"/>
</dbReference>
<keyword evidence="3 5" id="KW-1133">Transmembrane helix</keyword>
<feature type="transmembrane region" description="Helical" evidence="5">
    <location>
        <begin position="233"/>
        <end position="250"/>
    </location>
</feature>
<dbReference type="OrthoDB" id="203443at2157"/>
<dbReference type="AlphaFoldDB" id="A0A1I6LH78"/>
<feature type="transmembrane region" description="Helical" evidence="5">
    <location>
        <begin position="161"/>
        <end position="182"/>
    </location>
</feature>
<comment type="subcellular location">
    <subcellularLocation>
        <location evidence="1">Cell membrane</location>
        <topology evidence="1">Multi-pass membrane protein</topology>
    </subcellularLocation>
</comment>
<organism evidence="6 7">
    <name type="scientific">Halomicrobium zhouii</name>
    <dbReference type="NCBI Taxonomy" id="767519"/>
    <lineage>
        <taxon>Archaea</taxon>
        <taxon>Methanobacteriati</taxon>
        <taxon>Methanobacteriota</taxon>
        <taxon>Stenosarchaea group</taxon>
        <taxon>Halobacteria</taxon>
        <taxon>Halobacteriales</taxon>
        <taxon>Haloarculaceae</taxon>
        <taxon>Halomicrobium</taxon>
    </lineage>
</organism>
<keyword evidence="7" id="KW-1185">Reference proteome</keyword>
<keyword evidence="6" id="KW-0808">Transferase</keyword>
<dbReference type="Pfam" id="PF01040">
    <property type="entry name" value="UbiA"/>
    <property type="match status" value="1"/>
</dbReference>
<evidence type="ECO:0000256" key="3">
    <source>
        <dbReference type="ARBA" id="ARBA00022989"/>
    </source>
</evidence>
<protein>
    <submittedName>
        <fullName evidence="6">4-hydroxybenzoate polyprenyltransferase</fullName>
    </submittedName>
</protein>